<organism evidence="7 8">
    <name type="scientific">Oceanispirochaeta crateris</name>
    <dbReference type="NCBI Taxonomy" id="2518645"/>
    <lineage>
        <taxon>Bacteria</taxon>
        <taxon>Pseudomonadati</taxon>
        <taxon>Spirochaetota</taxon>
        <taxon>Spirochaetia</taxon>
        <taxon>Spirochaetales</taxon>
        <taxon>Spirochaetaceae</taxon>
        <taxon>Oceanispirochaeta</taxon>
    </lineage>
</organism>
<evidence type="ECO:0000256" key="3">
    <source>
        <dbReference type="ARBA" id="ARBA00023004"/>
    </source>
</evidence>
<dbReference type="InterPro" id="IPR018709">
    <property type="entry name" value="CoA_activase_DUF2229"/>
</dbReference>
<dbReference type="EMBL" id="CP036150">
    <property type="protein sequence ID" value="QEN07068.1"/>
    <property type="molecule type" value="Genomic_DNA"/>
</dbReference>
<proteinExistence type="predicted"/>
<gene>
    <name evidence="7" type="ORF">EXM22_03355</name>
</gene>
<evidence type="ECO:0000313" key="7">
    <source>
        <dbReference type="EMBL" id="QEN07068.1"/>
    </source>
</evidence>
<comment type="cofactor">
    <cofactor evidence="1">
        <name>[4Fe-4S] cluster</name>
        <dbReference type="ChEBI" id="CHEBI:49883"/>
    </cofactor>
</comment>
<sequence>MKNENKIPFSAKLKQSQQIYPLGLDVGSTTVKVVLLSPDQKTVLFQQYERHNARQRETALSILTKVSNQFPHIQVCPVLCGSGSRELAEELGASYLQEVVANSLAVRDLYPQTRVAVELGGQDAKITFFYMDEQSGKLTASDMRMNGTCAGGTGAFLDETATLLKLDVEELNGSAEKGTTLYDISGRCGVFAKTDIQPLLNQGVCKEDLALSCFHAVAKQTIGGLAQGLEIHPPVIFEGGPLHFNPELIRVFATRLNLKEEDVIIPDNPEAMIARGAAISALSTFEDAPVFELDSLILDEAFTHADHTELSAGIQPYFKDLKEQAEFQERHALPSLPELSSYEGRSLDVYLGIDAGSTTSKFVLIDESDRLIYRFYSKNEGEPIRVLQKGLLDFKDKCDQLNIQLNILGAGTTGYGEMLFAKAFNADYHVVETVAHAEAALLFEPDASFILDIGGQDMKAIFLNDGIVTGITLNEACSAGCGSFLENFSENLKIPVELIAEKAFASKSPSHLGSRCTVFMNSSVITEQKNGKTPDDIIAGLCYSVIENVFTKVIRLSNMKALGSKIIVQGGTFRNDAVLRALELFTEAEVTRAPWPGEMGAIGIARLTRKHLSERGNPASGFLDWNTLENFTYTRQSGMVCHFCTNNCSRTIITFAGGNSFITGNRCEKGEVLGDMKDPDVKERIKKINSETKDRRDVFRYREELLFRPYEGPVFSPAKDMTIGIPRILDFWEHYPFWNALFTSLGFKIKLSSSSTVSLYEKGLASIPSDTACFPSKLSHGHIQDLIAAQVDRIFLPSMSRMISENKGIHSEHSCAVLKGYPMVLNISDEPLEKHNIPMDIPVFHWTDEKAREDSIIEYVTRTFALPDKQIRQAIGKALDFQEAFRQDLFTAGENLLNSLAEGEYAIVLAGRPYHSDPLINHGLSDYFTRDGLAVLPLDALPGLHEMDLSSVRAELTTNYHVRMMAGARLVAQNPQLEYVQIVSFGCGHDAILTDEITRILGREADKSPLVLKMDESEVSGPLNIRVKSFIETLQRKRNKGLSAPRETGKAYEVVFEKKDRERVILVPNVSWAFTQVATASIRLQGYRVEAMPIAGKLAISQGKKYVHNDMCFPAQINIGEFLAVMEEGKYHPDNVALALAKAQCDCRLAHYAMMARQALDDAGYPQVPIVTTDKDTKNMHPGFTMNAFFELRMLWGLIMTDILEDLRRKIRPYEEVPGSTNKLFEESVMNICNGFSKSMKMAKTAFLKALKDFETIPYDRSRRKPRVFMIGEFLLNFHPGSNNHIEDYLEKNGMEVIMPNLFNNMHREYLLEQDQRHQYHVRFTFLQGLMTDISEKYIRSVLKFCEKAVSGHPLWEPTVPLRVIADRAQHIVDRTFTSGEGWMIPGEILHHADHGVHSFLILQPFGCLPNHVTGRGLVKKIKKEHPHIQVLALDYEPDTSFGNVENRLQMLIINARERDKGPYEISS</sequence>
<protein>
    <submittedName>
        <fullName evidence="7">Activase</fullName>
    </submittedName>
</protein>
<dbReference type="GO" id="GO:0051536">
    <property type="term" value="F:iron-sulfur cluster binding"/>
    <property type="evidence" value="ECO:0007669"/>
    <property type="project" value="UniProtKB-KW"/>
</dbReference>
<evidence type="ECO:0000256" key="2">
    <source>
        <dbReference type="ARBA" id="ARBA00022723"/>
    </source>
</evidence>
<evidence type="ECO:0000256" key="1">
    <source>
        <dbReference type="ARBA" id="ARBA00001966"/>
    </source>
</evidence>
<dbReference type="Pfam" id="PF01869">
    <property type="entry name" value="BcrAD_BadFG"/>
    <property type="match status" value="2"/>
</dbReference>
<dbReference type="InterPro" id="IPR051805">
    <property type="entry name" value="Dehydratase_Activator_Redct"/>
</dbReference>
<dbReference type="RefSeq" id="WP_149485150.1">
    <property type="nucleotide sequence ID" value="NZ_CP036150.1"/>
</dbReference>
<keyword evidence="3" id="KW-0408">Iron</keyword>
<dbReference type="GO" id="GO:0046872">
    <property type="term" value="F:metal ion binding"/>
    <property type="evidence" value="ECO:0007669"/>
    <property type="project" value="UniProtKB-KW"/>
</dbReference>
<feature type="domain" description="ATPase BadF/BadG/BcrA/BcrD type" evidence="5">
    <location>
        <begin position="22"/>
        <end position="246"/>
    </location>
</feature>
<dbReference type="CDD" id="cd24034">
    <property type="entry name" value="ASKHA_NBD_O66634-like_rpt1"/>
    <property type="match status" value="1"/>
</dbReference>
<reference evidence="7 8" key="1">
    <citation type="submission" date="2019-02" db="EMBL/GenBank/DDBJ databases">
        <title>Complete Genome Sequence and Methylome Analysis of free living Spirochaetas.</title>
        <authorList>
            <person name="Fomenkov A."/>
            <person name="Dubinina G."/>
            <person name="Leshcheva N."/>
            <person name="Mikheeva N."/>
            <person name="Grabovich M."/>
            <person name="Vincze T."/>
            <person name="Roberts R.J."/>
        </authorList>
    </citation>
    <scope>NUCLEOTIDE SEQUENCE [LARGE SCALE GENOMIC DNA]</scope>
    <source>
        <strain evidence="7 8">K2</strain>
    </source>
</reference>
<dbReference type="InterPro" id="IPR002731">
    <property type="entry name" value="ATPase_BadF"/>
</dbReference>
<feature type="domain" description="ATPase BadF/BadG/BcrA/BcrD type" evidence="5">
    <location>
        <begin position="351"/>
        <end position="603"/>
    </location>
</feature>
<dbReference type="PANTHER" id="PTHR32329">
    <property type="entry name" value="BIFUNCTIONAL PROTEIN [INCLUDES 2-HYDROXYACYL-COA DEHYDRATASE (N-TER) AND ITS ACTIVATOR DOMAIN (C_TERM)-RELATED"/>
    <property type="match status" value="1"/>
</dbReference>
<accession>A0A5C1QID6</accession>
<feature type="domain" description="DUF2229" evidence="6">
    <location>
        <begin position="722"/>
        <end position="940"/>
    </location>
</feature>
<dbReference type="PANTHER" id="PTHR32329:SF4">
    <property type="entry name" value="ACTIVATOR OF 2-HYDROXYACYL-COA DEHYDRATASE"/>
    <property type="match status" value="1"/>
</dbReference>
<dbReference type="NCBIfam" id="TIGR00241">
    <property type="entry name" value="CoA_E_activ"/>
    <property type="match status" value="1"/>
</dbReference>
<evidence type="ECO:0000256" key="4">
    <source>
        <dbReference type="ARBA" id="ARBA00023014"/>
    </source>
</evidence>
<dbReference type="CDD" id="cd24035">
    <property type="entry name" value="ASKHA_NBD_O66634-like_rpt2"/>
    <property type="match status" value="1"/>
</dbReference>
<keyword evidence="2" id="KW-0479">Metal-binding</keyword>
<dbReference type="SUPFAM" id="SSF53067">
    <property type="entry name" value="Actin-like ATPase domain"/>
    <property type="match status" value="2"/>
</dbReference>
<dbReference type="Proteomes" id="UP000324209">
    <property type="component" value="Chromosome"/>
</dbReference>
<dbReference type="Gene3D" id="3.30.420.40">
    <property type="match status" value="4"/>
</dbReference>
<dbReference type="OrthoDB" id="9802715at2"/>
<evidence type="ECO:0000259" key="5">
    <source>
        <dbReference type="Pfam" id="PF01869"/>
    </source>
</evidence>
<name>A0A5C1QID6_9SPIO</name>
<keyword evidence="8" id="KW-1185">Reference proteome</keyword>
<keyword evidence="4" id="KW-0411">Iron-sulfur</keyword>
<dbReference type="Pfam" id="PF09989">
    <property type="entry name" value="DUF2229"/>
    <property type="match status" value="1"/>
</dbReference>
<evidence type="ECO:0000313" key="8">
    <source>
        <dbReference type="Proteomes" id="UP000324209"/>
    </source>
</evidence>
<evidence type="ECO:0000259" key="6">
    <source>
        <dbReference type="Pfam" id="PF09989"/>
    </source>
</evidence>
<dbReference type="KEGG" id="ock:EXM22_03355"/>
<dbReference type="InterPro" id="IPR008275">
    <property type="entry name" value="CoA_E_activase_dom"/>
</dbReference>
<dbReference type="InterPro" id="IPR043129">
    <property type="entry name" value="ATPase_NBD"/>
</dbReference>